<accession>A0A4R6WSP7</accession>
<keyword evidence="3" id="KW-0963">Cytoplasm</keyword>
<dbReference type="GO" id="GO:0006526">
    <property type="term" value="P:L-arginine biosynthetic process"/>
    <property type="evidence" value="ECO:0007669"/>
    <property type="project" value="UniProtKB-KW"/>
</dbReference>
<dbReference type="CDD" id="cd03894">
    <property type="entry name" value="M20_ArgE"/>
    <property type="match status" value="1"/>
</dbReference>
<dbReference type="Pfam" id="PF01546">
    <property type="entry name" value="Peptidase_M20"/>
    <property type="match status" value="1"/>
</dbReference>
<evidence type="ECO:0000313" key="12">
    <source>
        <dbReference type="Proteomes" id="UP000295783"/>
    </source>
</evidence>
<protein>
    <submittedName>
        <fullName evidence="11">Acetylornithine deacetylase</fullName>
    </submittedName>
</protein>
<feature type="domain" description="Peptidase M20 dimerisation" evidence="10">
    <location>
        <begin position="173"/>
        <end position="279"/>
    </location>
</feature>
<keyword evidence="4" id="KW-0055">Arginine biosynthesis</keyword>
<dbReference type="Proteomes" id="UP000295783">
    <property type="component" value="Unassembled WGS sequence"/>
</dbReference>
<dbReference type="Pfam" id="PF07687">
    <property type="entry name" value="M20_dimer"/>
    <property type="match status" value="1"/>
</dbReference>
<keyword evidence="6" id="KW-0479">Metal-binding</keyword>
<evidence type="ECO:0000256" key="5">
    <source>
        <dbReference type="ARBA" id="ARBA00022605"/>
    </source>
</evidence>
<dbReference type="RefSeq" id="WP_133612572.1">
    <property type="nucleotide sequence ID" value="NZ_SNYW01000006.1"/>
</dbReference>
<evidence type="ECO:0000256" key="9">
    <source>
        <dbReference type="ARBA" id="ARBA00023285"/>
    </source>
</evidence>
<name>A0A4R6WSP7_9PROT</name>
<sequence length="385" mass="41378">MLPATVALLDRLVAFDTVSSRSNLGLIRWIGDYLAERGVAVEIVPAPDGQPKANLWATIGPQKDGGIVLSGHTDVVPVEGQPWSSDPFKLLAANDRLYGRGTSDMKGFIALCLALVPEMLAQPLMTPLHFAFSFDEEIGCLGAPHLLKAIGAKLPRPRLAIIGEPTGMKLGVRHKGVYSFRTEITGRDGHSSQPERGLNAISLAAELIGEITRLYDGLRRDGPFDHAFDPPHSSLNIGVIEGGTAVNIIARHCHFLWDFRAVPGGHPDQILLPLADFAARRLAAIRRDFADAAIVTTPRVSAPPLLEEHDGAAEALLRLLTGANETVSLPFATEAGQFQEAGMSAIVCGPGHIAQAHQPDEYIDLDQLAAGEALLRRLIAWAREN</sequence>
<dbReference type="Gene3D" id="3.30.70.360">
    <property type="match status" value="1"/>
</dbReference>
<dbReference type="InterPro" id="IPR010169">
    <property type="entry name" value="AcOrn-deacetyl"/>
</dbReference>
<dbReference type="AlphaFoldDB" id="A0A4R6WSP7"/>
<dbReference type="OrthoDB" id="9809784at2"/>
<evidence type="ECO:0000259" key="10">
    <source>
        <dbReference type="Pfam" id="PF07687"/>
    </source>
</evidence>
<evidence type="ECO:0000256" key="4">
    <source>
        <dbReference type="ARBA" id="ARBA00022571"/>
    </source>
</evidence>
<evidence type="ECO:0000256" key="6">
    <source>
        <dbReference type="ARBA" id="ARBA00022723"/>
    </source>
</evidence>
<dbReference type="EMBL" id="SNYW01000006">
    <property type="protein sequence ID" value="TDQ84556.1"/>
    <property type="molecule type" value="Genomic_DNA"/>
</dbReference>
<comment type="similarity">
    <text evidence="2">Belongs to the peptidase M20A family. ArgE subfamily.</text>
</comment>
<dbReference type="Gene3D" id="3.40.630.10">
    <property type="entry name" value="Zn peptidases"/>
    <property type="match status" value="1"/>
</dbReference>
<evidence type="ECO:0000256" key="3">
    <source>
        <dbReference type="ARBA" id="ARBA00022490"/>
    </source>
</evidence>
<organism evidence="11 12">
    <name type="scientific">Dongia mobilis</name>
    <dbReference type="NCBI Taxonomy" id="578943"/>
    <lineage>
        <taxon>Bacteria</taxon>
        <taxon>Pseudomonadati</taxon>
        <taxon>Pseudomonadota</taxon>
        <taxon>Alphaproteobacteria</taxon>
        <taxon>Rhodospirillales</taxon>
        <taxon>Dongiaceae</taxon>
        <taxon>Dongia</taxon>
    </lineage>
</organism>
<comment type="cofactor">
    <cofactor evidence="1">
        <name>Zn(2+)</name>
        <dbReference type="ChEBI" id="CHEBI:29105"/>
    </cofactor>
</comment>
<dbReference type="InterPro" id="IPR036264">
    <property type="entry name" value="Bact_exopeptidase_dim_dom"/>
</dbReference>
<dbReference type="GO" id="GO:0008777">
    <property type="term" value="F:acetylornithine deacetylase activity"/>
    <property type="evidence" value="ECO:0007669"/>
    <property type="project" value="TreeGrafter"/>
</dbReference>
<keyword evidence="8" id="KW-0862">Zinc</keyword>
<dbReference type="NCBIfam" id="TIGR01892">
    <property type="entry name" value="AcOrn-deacetyl"/>
    <property type="match status" value="1"/>
</dbReference>
<dbReference type="PANTHER" id="PTHR43808">
    <property type="entry name" value="ACETYLORNITHINE DEACETYLASE"/>
    <property type="match status" value="1"/>
</dbReference>
<proteinExistence type="inferred from homology"/>
<evidence type="ECO:0000313" key="11">
    <source>
        <dbReference type="EMBL" id="TDQ84556.1"/>
    </source>
</evidence>
<dbReference type="PANTHER" id="PTHR43808:SF31">
    <property type="entry name" value="N-ACETYL-L-CITRULLINE DEACETYLASE"/>
    <property type="match status" value="1"/>
</dbReference>
<dbReference type="SUPFAM" id="SSF55031">
    <property type="entry name" value="Bacterial exopeptidase dimerisation domain"/>
    <property type="match status" value="1"/>
</dbReference>
<evidence type="ECO:0000256" key="1">
    <source>
        <dbReference type="ARBA" id="ARBA00001947"/>
    </source>
</evidence>
<dbReference type="InterPro" id="IPR002933">
    <property type="entry name" value="Peptidase_M20"/>
</dbReference>
<dbReference type="GO" id="GO:0046872">
    <property type="term" value="F:metal ion binding"/>
    <property type="evidence" value="ECO:0007669"/>
    <property type="project" value="UniProtKB-KW"/>
</dbReference>
<keyword evidence="9" id="KW-0170">Cobalt</keyword>
<gene>
    <name evidence="11" type="ORF">A8950_1114</name>
</gene>
<dbReference type="PROSITE" id="PS00759">
    <property type="entry name" value="ARGE_DAPE_CPG2_2"/>
    <property type="match status" value="1"/>
</dbReference>
<dbReference type="InterPro" id="IPR050072">
    <property type="entry name" value="Peptidase_M20A"/>
</dbReference>
<evidence type="ECO:0000256" key="8">
    <source>
        <dbReference type="ARBA" id="ARBA00022833"/>
    </source>
</evidence>
<dbReference type="InterPro" id="IPR001261">
    <property type="entry name" value="ArgE/DapE_CS"/>
</dbReference>
<evidence type="ECO:0000256" key="2">
    <source>
        <dbReference type="ARBA" id="ARBA00005691"/>
    </source>
</evidence>
<evidence type="ECO:0000256" key="7">
    <source>
        <dbReference type="ARBA" id="ARBA00022801"/>
    </source>
</evidence>
<reference evidence="11 12" key="1">
    <citation type="submission" date="2019-03" db="EMBL/GenBank/DDBJ databases">
        <title>Genomic Encyclopedia of Type Strains, Phase III (KMG-III): the genomes of soil and plant-associated and newly described type strains.</title>
        <authorList>
            <person name="Whitman W."/>
        </authorList>
    </citation>
    <scope>NUCLEOTIDE SEQUENCE [LARGE SCALE GENOMIC DNA]</scope>
    <source>
        <strain evidence="11 12">CGMCC 1.7660</strain>
    </source>
</reference>
<dbReference type="NCBIfam" id="NF005710">
    <property type="entry name" value="PRK07522.1"/>
    <property type="match status" value="1"/>
</dbReference>
<dbReference type="InterPro" id="IPR011650">
    <property type="entry name" value="Peptidase_M20_dimer"/>
</dbReference>
<keyword evidence="5" id="KW-0028">Amino-acid biosynthesis</keyword>
<comment type="caution">
    <text evidence="11">The sequence shown here is derived from an EMBL/GenBank/DDBJ whole genome shotgun (WGS) entry which is preliminary data.</text>
</comment>
<keyword evidence="12" id="KW-1185">Reference proteome</keyword>
<dbReference type="SUPFAM" id="SSF53187">
    <property type="entry name" value="Zn-dependent exopeptidases"/>
    <property type="match status" value="1"/>
</dbReference>
<keyword evidence="7" id="KW-0378">Hydrolase</keyword>